<feature type="signal peptide" evidence="1">
    <location>
        <begin position="1"/>
        <end position="28"/>
    </location>
</feature>
<proteinExistence type="predicted"/>
<accession>A0A383UV22</accession>
<gene>
    <name evidence="2" type="ORF">BLGHR1_14227</name>
</gene>
<evidence type="ECO:0000256" key="1">
    <source>
        <dbReference type="SAM" id="SignalP"/>
    </source>
</evidence>
<evidence type="ECO:0000313" key="3">
    <source>
        <dbReference type="Proteomes" id="UP000275772"/>
    </source>
</evidence>
<dbReference type="AlphaFoldDB" id="A0A383UV22"/>
<name>A0A383UV22_BLUHO</name>
<organism evidence="2 3">
    <name type="scientific">Blumeria hordei</name>
    <name type="common">Barley powdery mildew</name>
    <name type="synonym">Blumeria graminis f. sp. hordei</name>
    <dbReference type="NCBI Taxonomy" id="2867405"/>
    <lineage>
        <taxon>Eukaryota</taxon>
        <taxon>Fungi</taxon>
        <taxon>Dikarya</taxon>
        <taxon>Ascomycota</taxon>
        <taxon>Pezizomycotina</taxon>
        <taxon>Leotiomycetes</taxon>
        <taxon>Erysiphales</taxon>
        <taxon>Erysiphaceae</taxon>
        <taxon>Blumeria</taxon>
    </lineage>
</organism>
<dbReference type="Proteomes" id="UP000275772">
    <property type="component" value="Unassembled WGS sequence"/>
</dbReference>
<sequence length="444" mass="50148">MKGNKMFDGIGVLFSIFWYLHSGPRIHAFPNDSNPKEVSNDFICAGSYFSAQVLEENIKTTCDKFTNASPSSRYPSRLEDTGIFGSISDSLITGLLSYKDNQYAKGITGNNRIVIDMDCNFFGVVIYKNKKQPIPCLELSYPAGNSETGTDSNYFEGYNCTGAVFSDEYIKRSMTIASGKKKRKPENYPREFILKNGRSVLSWPILATFYYSGTKYFLLITETGQMVGVRELRGDEELECQPIKVGLVPHTTRMKSLPIPDNVDQENAVRYNCDGQIFKGHYIKKNLQKAADAHKHNRLTKLTRFNYPCQILISKSECPSGRWQWPLRNHAGAKKATVSVSSTVLVFSQNFDFLGVYYIKNKKHIKCAKYFVQRRPDKASMILFPDLNVSASCCLDCMDDSGCCPETNEASDRDTSMKICCESVHCVTEICREDIIVDNNMARI</sequence>
<protein>
    <recommendedName>
        <fullName evidence="4">Secreted effector protein</fullName>
    </recommendedName>
</protein>
<dbReference type="VEuPathDB" id="FungiDB:BLGHR1_14227"/>
<evidence type="ECO:0000313" key="2">
    <source>
        <dbReference type="EMBL" id="SZF03435.1"/>
    </source>
</evidence>
<keyword evidence="1" id="KW-0732">Signal</keyword>
<evidence type="ECO:0008006" key="4">
    <source>
        <dbReference type="Google" id="ProtNLM"/>
    </source>
</evidence>
<feature type="chain" id="PRO_5016896740" description="Secreted effector protein" evidence="1">
    <location>
        <begin position="29"/>
        <end position="444"/>
    </location>
</feature>
<dbReference type="EMBL" id="UNSH01000051">
    <property type="protein sequence ID" value="SZF03435.1"/>
    <property type="molecule type" value="Genomic_DNA"/>
</dbReference>
<dbReference type="Gene3D" id="3.10.450.30">
    <property type="entry name" value="Microbial ribonucleases"/>
    <property type="match status" value="1"/>
</dbReference>
<reference evidence="2 3" key="1">
    <citation type="submission" date="2017-11" db="EMBL/GenBank/DDBJ databases">
        <authorList>
            <person name="Kracher B."/>
        </authorList>
    </citation>
    <scope>NUCLEOTIDE SEQUENCE [LARGE SCALE GENOMIC DNA]</scope>
    <source>
        <strain evidence="2 3">RACE1</strain>
    </source>
</reference>